<dbReference type="Proteomes" id="UP000198614">
    <property type="component" value="Unassembled WGS sequence"/>
</dbReference>
<accession>A0A1G7HBE0</accession>
<dbReference type="AlphaFoldDB" id="A0A1G7HBE0"/>
<reference evidence="2 3" key="1">
    <citation type="submission" date="2016-10" db="EMBL/GenBank/DDBJ databases">
        <authorList>
            <person name="de Groot N.N."/>
        </authorList>
    </citation>
    <scope>NUCLEOTIDE SEQUENCE [LARGE SCALE GENOMIC DNA]</scope>
    <source>
        <strain evidence="2 3">CGMCC 4.1859</strain>
    </source>
</reference>
<organism evidence="2 3">
    <name type="scientific">Streptomyces griseoaurantiacus</name>
    <dbReference type="NCBI Taxonomy" id="68213"/>
    <lineage>
        <taxon>Bacteria</taxon>
        <taxon>Bacillati</taxon>
        <taxon>Actinomycetota</taxon>
        <taxon>Actinomycetes</taxon>
        <taxon>Kitasatosporales</taxon>
        <taxon>Streptomycetaceae</taxon>
        <taxon>Streptomyces</taxon>
        <taxon>Streptomyces aurantiacus group</taxon>
    </lineage>
</organism>
<dbReference type="EMBL" id="FNAX01000005">
    <property type="protein sequence ID" value="SDE97614.1"/>
    <property type="molecule type" value="Genomic_DNA"/>
</dbReference>
<name>A0A1G7HBE0_9ACTN</name>
<dbReference type="OrthoDB" id="3855669at2"/>
<evidence type="ECO:0000313" key="3">
    <source>
        <dbReference type="Proteomes" id="UP000198614"/>
    </source>
</evidence>
<proteinExistence type="predicted"/>
<gene>
    <name evidence="2" type="ORF">SAMN05216260_10589</name>
</gene>
<evidence type="ECO:0000313" key="2">
    <source>
        <dbReference type="EMBL" id="SDE97614.1"/>
    </source>
</evidence>
<sequence>MTEGDAVPGVGAAVHDTARDRSGRVEEHVGPRCRVRPFSGGRTWDADPAELRPLGQDELLRILVAEANARSSRDM</sequence>
<protein>
    <submittedName>
        <fullName evidence="2">Uncharacterized protein</fullName>
    </submittedName>
</protein>
<evidence type="ECO:0000256" key="1">
    <source>
        <dbReference type="SAM" id="MobiDB-lite"/>
    </source>
</evidence>
<feature type="compositionally biased region" description="Basic and acidic residues" evidence="1">
    <location>
        <begin position="16"/>
        <end position="28"/>
    </location>
</feature>
<feature type="region of interest" description="Disordered" evidence="1">
    <location>
        <begin position="1"/>
        <end position="28"/>
    </location>
</feature>